<proteinExistence type="inferred from homology"/>
<dbReference type="Pfam" id="PF00120">
    <property type="entry name" value="Gln-synt_C"/>
    <property type="match status" value="1"/>
</dbReference>
<feature type="coiled-coil region" evidence="3">
    <location>
        <begin position="482"/>
        <end position="509"/>
    </location>
</feature>
<evidence type="ECO:0000259" key="5">
    <source>
        <dbReference type="PROSITE" id="PS51987"/>
    </source>
</evidence>
<dbReference type="PANTHER" id="PTHR42974">
    <property type="entry name" value="GLUTAMINE SYNTHETASE"/>
    <property type="match status" value="1"/>
</dbReference>
<dbReference type="InterPro" id="IPR008146">
    <property type="entry name" value="Gln_synth_cat_dom"/>
</dbReference>
<dbReference type="PROSITE" id="PS51986">
    <property type="entry name" value="GS_BETA_GRASP"/>
    <property type="match status" value="1"/>
</dbReference>
<dbReference type="PANTHER" id="PTHR42974:SF1">
    <property type="entry name" value="TYPE-3 GLUTAMINE SYNTHETASE"/>
    <property type="match status" value="1"/>
</dbReference>
<feature type="domain" description="GS catalytic" evidence="5">
    <location>
        <begin position="178"/>
        <end position="596"/>
    </location>
</feature>
<dbReference type="GO" id="GO:0006542">
    <property type="term" value="P:glutamine biosynthetic process"/>
    <property type="evidence" value="ECO:0007669"/>
    <property type="project" value="InterPro"/>
</dbReference>
<dbReference type="Pfam" id="PF12437">
    <property type="entry name" value="GSIII_N"/>
    <property type="match status" value="1"/>
</dbReference>
<gene>
    <name evidence="6" type="ordered locus">Ilyop_2528</name>
</gene>
<reference evidence="6 7" key="1">
    <citation type="journal article" date="2010" name="Stand. Genomic Sci.">
        <title>Complete genome sequence of Ilyobacter polytropus type strain (CuHbu1).</title>
        <authorList>
            <person name="Sikorski J."/>
            <person name="Chertkov O."/>
            <person name="Lapidus A."/>
            <person name="Nolan M."/>
            <person name="Lucas S."/>
            <person name="Del Rio T.G."/>
            <person name="Tice H."/>
            <person name="Cheng J.F."/>
            <person name="Tapia R."/>
            <person name="Han C."/>
            <person name="Goodwin L."/>
            <person name="Pitluck S."/>
            <person name="Liolios K."/>
            <person name="Ivanova N."/>
            <person name="Mavromatis K."/>
            <person name="Mikhailova N."/>
            <person name="Pati A."/>
            <person name="Chen A."/>
            <person name="Palaniappan K."/>
            <person name="Land M."/>
            <person name="Hauser L."/>
            <person name="Chang Y.J."/>
            <person name="Jeffries C.D."/>
            <person name="Brambilla E."/>
            <person name="Yasawong M."/>
            <person name="Rohde M."/>
            <person name="Pukall R."/>
            <person name="Spring S."/>
            <person name="Goker M."/>
            <person name="Woyke T."/>
            <person name="Bristow J."/>
            <person name="Eisen J.A."/>
            <person name="Markowitz V."/>
            <person name="Hugenholtz P."/>
            <person name="Kyrpides N.C."/>
            <person name="Klenk H.P."/>
        </authorList>
    </citation>
    <scope>NUCLEOTIDE SEQUENCE [LARGE SCALE GENOMIC DNA]</scope>
    <source>
        <strain evidence="7">ATCC 51220 / DSM 2926 / LMG 16218 / CuHBu1</strain>
        <plasmid evidence="7">pILYOP01</plasmid>
    </source>
</reference>
<dbReference type="KEGG" id="ipo:Ilyop_2528"/>
<evidence type="ECO:0000256" key="3">
    <source>
        <dbReference type="SAM" id="Coils"/>
    </source>
</evidence>
<dbReference type="GO" id="GO:0004356">
    <property type="term" value="F:glutamine synthetase activity"/>
    <property type="evidence" value="ECO:0007669"/>
    <property type="project" value="UniProtKB-EC"/>
</dbReference>
<dbReference type="RefSeq" id="WP_013388946.1">
    <property type="nucleotide sequence ID" value="NC_014633.1"/>
</dbReference>
<dbReference type="PROSITE" id="PS51987">
    <property type="entry name" value="GS_CATALYTIC"/>
    <property type="match status" value="1"/>
</dbReference>
<dbReference type="SMART" id="SM01230">
    <property type="entry name" value="Gln-synt_C"/>
    <property type="match status" value="1"/>
</dbReference>
<dbReference type="EC" id="6.3.1.2" evidence="6"/>
<dbReference type="OrthoDB" id="9807095at2"/>
<keyword evidence="6" id="KW-0436">Ligase</keyword>
<dbReference type="AlphaFoldDB" id="E3HBW1"/>
<evidence type="ECO:0000313" key="7">
    <source>
        <dbReference type="Proteomes" id="UP000006875"/>
    </source>
</evidence>
<dbReference type="Proteomes" id="UP000006875">
    <property type="component" value="Plasmid pILYOP01"/>
</dbReference>
<dbReference type="Gene3D" id="1.20.120.1560">
    <property type="match status" value="1"/>
</dbReference>
<geneLocation type="plasmid" evidence="6 7">
    <name>pILYOP01</name>
</geneLocation>
<dbReference type="Gene3D" id="3.30.590.10">
    <property type="entry name" value="Glutamine synthetase/guanido kinase, catalytic domain"/>
    <property type="match status" value="1"/>
</dbReference>
<keyword evidence="7" id="KW-1185">Reference proteome</keyword>
<dbReference type="InterPro" id="IPR008147">
    <property type="entry name" value="Gln_synt_N"/>
</dbReference>
<keyword evidence="3" id="KW-0175">Coiled coil</keyword>
<dbReference type="PROSITE" id="PS00181">
    <property type="entry name" value="GLNA_ATP"/>
    <property type="match status" value="1"/>
</dbReference>
<protein>
    <submittedName>
        <fullName evidence="6">L-glutamine synthetase</fullName>
        <ecNumber evidence="6">6.3.1.2</ecNumber>
    </submittedName>
</protein>
<name>E3HBW1_ILYPC</name>
<dbReference type="SUPFAM" id="SSF55931">
    <property type="entry name" value="Glutamine synthetase/guanido kinase"/>
    <property type="match status" value="1"/>
</dbReference>
<evidence type="ECO:0000313" key="6">
    <source>
        <dbReference type="EMBL" id="ADO84287.1"/>
    </source>
</evidence>
<dbReference type="InterPro" id="IPR040577">
    <property type="entry name" value="Gln-synt_C"/>
</dbReference>
<organism evidence="6 7">
    <name type="scientific">Ilyobacter polytropus (strain ATCC 51220 / DSM 2926 / LMG 16218 / CuHBu1)</name>
    <dbReference type="NCBI Taxonomy" id="572544"/>
    <lineage>
        <taxon>Bacteria</taxon>
        <taxon>Fusobacteriati</taxon>
        <taxon>Fusobacteriota</taxon>
        <taxon>Fusobacteriia</taxon>
        <taxon>Fusobacteriales</taxon>
        <taxon>Fusobacteriaceae</taxon>
        <taxon>Ilyobacter</taxon>
    </lineage>
</organism>
<keyword evidence="6" id="KW-0614">Plasmid</keyword>
<dbReference type="InterPro" id="IPR052725">
    <property type="entry name" value="GS_Type-3"/>
</dbReference>
<dbReference type="HOGENOM" id="CLU_024307_0_0_0"/>
<evidence type="ECO:0000256" key="2">
    <source>
        <dbReference type="RuleBase" id="RU000384"/>
    </source>
</evidence>
<dbReference type="InterPro" id="IPR027303">
    <property type="entry name" value="Gln_synth_gly_rich_site"/>
</dbReference>
<evidence type="ECO:0000256" key="1">
    <source>
        <dbReference type="PROSITE-ProRule" id="PRU01330"/>
    </source>
</evidence>
<accession>E3HBW1</accession>
<dbReference type="InterPro" id="IPR014746">
    <property type="entry name" value="Gln_synth/guanido_kin_cat_dom"/>
</dbReference>
<sequence length="704" mass="77925">MKNNDFKVRPLTEVYGTNCFNEATLKQRVPKSIFKEFKKVQNGEKDLTLNVAEVIANAMKDWALEKGATHFTHWFQPLTGITAEKHDSFVNPGPDGNVMLEFSGKELIKGEPDASSFPSGGLRATFEARGYTAWDTTSPAFLREDQTGITLYIPTAFVSYKGHALDKKVPLLRSMAAVEKQSLRVLKALGDTKTKKTYTTLGVEQEYFLVEKDFYEKRLDLMHTGRTLLGAASAKEQELTGHYFGTIKERVATFMQDLDLELWKIGVSSKTKHNEVAPNQFEVASVFSTANVATDSNQLTMDIIQKVAVRHGLVALLHEKPFAGVNGSGKHNNWSLATESANLLEPGDSPKDNAQFLVFLSSVIEAVDRYAPLLRLSAASANNDHRLGGHEAPPAIISVFLGDQLSDVLANVAGVATESAAVSSKLEIGVDSLPKLPKDLTDRNRTSPFAFTGNKFEFRMVGSSASTSGPNVILNTIVAEVLSEYADILEKAEDKNEAIKQIITNAYTEHGKVVFNGNGYGEEWIVEAEKRGLPNLKATSDVLKYNLAPETIEVFEKHMVLTAEELESRHNIYSEIYVNQVELEAKVITKMSETEVAPAANKYMKEIADTINSSKEFLPESLLKSQKDLVVSIAENVDTLLNETKALETIIANKPEDLDAEVQYARKEILPAMDKIRTAADNLETLCSKEIWPMPTYEELLYKL</sequence>
<comment type="similarity">
    <text evidence="1 2">Belongs to the glutamine synthetase family.</text>
</comment>
<dbReference type="EMBL" id="CP002282">
    <property type="protein sequence ID" value="ADO84287.1"/>
    <property type="molecule type" value="Genomic_DNA"/>
</dbReference>
<dbReference type="Pfam" id="PF18318">
    <property type="entry name" value="Gln-synt_C-ter"/>
    <property type="match status" value="1"/>
</dbReference>
<dbReference type="InterPro" id="IPR022147">
    <property type="entry name" value="GSIII_N"/>
</dbReference>
<feature type="domain" description="GS beta-grasp" evidence="4">
    <location>
        <begin position="69"/>
        <end position="162"/>
    </location>
</feature>
<evidence type="ECO:0000259" key="4">
    <source>
        <dbReference type="PROSITE" id="PS51986"/>
    </source>
</evidence>